<keyword evidence="1" id="KW-0812">Transmembrane</keyword>
<proteinExistence type="predicted"/>
<dbReference type="EMBL" id="JAUBYV010000002">
    <property type="protein sequence ID" value="KAK2628387.1"/>
    <property type="molecule type" value="Genomic_DNA"/>
</dbReference>
<dbReference type="Proteomes" id="UP001285354">
    <property type="component" value="Unassembled WGS sequence"/>
</dbReference>
<sequence length="149" mass="16478">MVLFIQAAKPPISRNIASLPFENMDSDVSAPRVAPAPTLLSVFRIFIREQLSFLRDISFSGLSDISISAPQSWQPTLKKLYGAPGTDPALRNILTIILGVIGAILIIYIFPYSEVENPATLPLKEDTTWLGPLSEWSLDTLEADFEFLN</sequence>
<comment type="caution">
    <text evidence="2">The sequence shown here is derived from an EMBL/GenBank/DDBJ whole genome shotgun (WGS) entry which is preliminary data.</text>
</comment>
<protein>
    <submittedName>
        <fullName evidence="2">Uncharacterized protein</fullName>
    </submittedName>
</protein>
<feature type="transmembrane region" description="Helical" evidence="1">
    <location>
        <begin position="89"/>
        <end position="110"/>
    </location>
</feature>
<accession>A0AAD9T482</accession>
<evidence type="ECO:0000256" key="1">
    <source>
        <dbReference type="SAM" id="Phobius"/>
    </source>
</evidence>
<organism evidence="2 3">
    <name type="scientific">Diplocarpon rosae</name>
    <dbReference type="NCBI Taxonomy" id="946125"/>
    <lineage>
        <taxon>Eukaryota</taxon>
        <taxon>Fungi</taxon>
        <taxon>Dikarya</taxon>
        <taxon>Ascomycota</taxon>
        <taxon>Pezizomycotina</taxon>
        <taxon>Leotiomycetes</taxon>
        <taxon>Helotiales</taxon>
        <taxon>Drepanopezizaceae</taxon>
        <taxon>Diplocarpon</taxon>
    </lineage>
</organism>
<keyword evidence="1" id="KW-1133">Transmembrane helix</keyword>
<evidence type="ECO:0000313" key="2">
    <source>
        <dbReference type="EMBL" id="KAK2628387.1"/>
    </source>
</evidence>
<reference evidence="2" key="1">
    <citation type="submission" date="2023-06" db="EMBL/GenBank/DDBJ databases">
        <title>Draft genome of Marssonina rosae.</title>
        <authorList>
            <person name="Cheng Q."/>
        </authorList>
    </citation>
    <scope>NUCLEOTIDE SEQUENCE</scope>
    <source>
        <strain evidence="2">R4</strain>
    </source>
</reference>
<dbReference type="AlphaFoldDB" id="A0AAD9T482"/>
<keyword evidence="3" id="KW-1185">Reference proteome</keyword>
<keyword evidence="1" id="KW-0472">Membrane</keyword>
<name>A0AAD9T482_9HELO</name>
<gene>
    <name evidence="2" type="ORF">QTJ16_001490</name>
</gene>
<evidence type="ECO:0000313" key="3">
    <source>
        <dbReference type="Proteomes" id="UP001285354"/>
    </source>
</evidence>